<dbReference type="InterPro" id="IPR036770">
    <property type="entry name" value="Ankyrin_rpt-contain_sf"/>
</dbReference>
<dbReference type="GeneID" id="54365721"/>
<dbReference type="Pfam" id="PF12796">
    <property type="entry name" value="Ank_2"/>
    <property type="match status" value="1"/>
</dbReference>
<dbReference type="Proteomes" id="UP000504637">
    <property type="component" value="Unplaced"/>
</dbReference>
<protein>
    <submittedName>
        <fullName evidence="4">Ankyrin</fullName>
    </submittedName>
</protein>
<dbReference type="Gene3D" id="1.25.40.20">
    <property type="entry name" value="Ankyrin repeat-containing domain"/>
    <property type="match status" value="1"/>
</dbReference>
<dbReference type="PANTHER" id="PTHR24198">
    <property type="entry name" value="ANKYRIN REPEAT AND PROTEIN KINASE DOMAIN-CONTAINING PROTEIN"/>
    <property type="match status" value="1"/>
</dbReference>
<keyword evidence="1" id="KW-0677">Repeat</keyword>
<gene>
    <name evidence="4" type="ORF">K489DRAFT_412376</name>
</gene>
<evidence type="ECO:0000256" key="1">
    <source>
        <dbReference type="ARBA" id="ARBA00022737"/>
    </source>
</evidence>
<dbReference type="OrthoDB" id="4772757at2759"/>
<evidence type="ECO:0000256" key="2">
    <source>
        <dbReference type="ARBA" id="ARBA00023043"/>
    </source>
</evidence>
<dbReference type="SUPFAM" id="SSF48403">
    <property type="entry name" value="Ankyrin repeat"/>
    <property type="match status" value="2"/>
</dbReference>
<keyword evidence="2" id="KW-0040">ANK repeat</keyword>
<reference evidence="4" key="1">
    <citation type="submission" date="2020-01" db="EMBL/GenBank/DDBJ databases">
        <authorList>
            <consortium name="DOE Joint Genome Institute"/>
            <person name="Haridas S."/>
            <person name="Albert R."/>
            <person name="Binder M."/>
            <person name="Bloem J."/>
            <person name="Labutti K."/>
            <person name="Salamov A."/>
            <person name="Andreopoulos B."/>
            <person name="Baker S.E."/>
            <person name="Barry K."/>
            <person name="Bills G."/>
            <person name="Bluhm B.H."/>
            <person name="Cannon C."/>
            <person name="Castanera R."/>
            <person name="Culley D.E."/>
            <person name="Daum C."/>
            <person name="Ezra D."/>
            <person name="Gonzalez J.B."/>
            <person name="Henrissat B."/>
            <person name="Kuo A."/>
            <person name="Liang C."/>
            <person name="Lipzen A."/>
            <person name="Lutzoni F."/>
            <person name="Magnuson J."/>
            <person name="Mondo S."/>
            <person name="Nolan M."/>
            <person name="Ohm R."/>
            <person name="Pangilinan J."/>
            <person name="Park H.-J."/>
            <person name="Ramirez L."/>
            <person name="Alfaro M."/>
            <person name="Sun H."/>
            <person name="Tritt A."/>
            <person name="Yoshinaga Y."/>
            <person name="Zwiers L.-H."/>
            <person name="Turgeon B.G."/>
            <person name="Goodwin S.B."/>
            <person name="Spatafora J.W."/>
            <person name="Crous P.W."/>
            <person name="Grigoriev I.V."/>
        </authorList>
    </citation>
    <scope>NUCLEOTIDE SEQUENCE</scope>
    <source>
        <strain evidence="4">CBS 342.82</strain>
    </source>
</reference>
<dbReference type="AlphaFoldDB" id="A0A6J3LXL9"/>
<dbReference type="RefSeq" id="XP_033457454.1">
    <property type="nucleotide sequence ID" value="XM_033607922.1"/>
</dbReference>
<dbReference type="SMART" id="SM00248">
    <property type="entry name" value="ANK"/>
    <property type="match status" value="5"/>
</dbReference>
<accession>A0A6J3LXL9</accession>
<dbReference type="InterPro" id="IPR002110">
    <property type="entry name" value="Ankyrin_rpt"/>
</dbReference>
<reference evidence="4" key="3">
    <citation type="submission" date="2025-08" db="UniProtKB">
        <authorList>
            <consortium name="RefSeq"/>
        </authorList>
    </citation>
    <scope>IDENTIFICATION</scope>
    <source>
        <strain evidence="4">CBS 342.82</strain>
    </source>
</reference>
<dbReference type="PANTHER" id="PTHR24198:SF165">
    <property type="entry name" value="ANKYRIN REPEAT-CONTAINING PROTEIN-RELATED"/>
    <property type="match status" value="1"/>
</dbReference>
<proteinExistence type="predicted"/>
<keyword evidence="3" id="KW-1185">Reference proteome</keyword>
<reference evidence="4" key="2">
    <citation type="submission" date="2020-04" db="EMBL/GenBank/DDBJ databases">
        <authorList>
            <consortium name="NCBI Genome Project"/>
        </authorList>
    </citation>
    <scope>NUCLEOTIDE SEQUENCE</scope>
    <source>
        <strain evidence="4">CBS 342.82</strain>
    </source>
</reference>
<name>A0A6J3LXL9_9PEZI</name>
<organism evidence="4">
    <name type="scientific">Dissoconium aciculare CBS 342.82</name>
    <dbReference type="NCBI Taxonomy" id="1314786"/>
    <lineage>
        <taxon>Eukaryota</taxon>
        <taxon>Fungi</taxon>
        <taxon>Dikarya</taxon>
        <taxon>Ascomycota</taxon>
        <taxon>Pezizomycotina</taxon>
        <taxon>Dothideomycetes</taxon>
        <taxon>Dothideomycetidae</taxon>
        <taxon>Mycosphaerellales</taxon>
        <taxon>Dissoconiaceae</taxon>
        <taxon>Dissoconium</taxon>
    </lineage>
</organism>
<sequence length="552" mass="60666">MKLLDLPAELIDEIIAHLVISVGIRKAVLYRSVCRSFNSALLHAICIAQVVDVYHPFTPGLSAKMHSGLLSKILARKAMTPERHRRSFLAAIANIVAELRSLAIGLAIDITDDRWFEHVAEVVANEGNSQPFPDAWSNPDAWSDESRLKNLLSGVAILRIEELFMKLSDKFEGLSLIVNNGSHFFREPLTIAAARGHVGIVRRLLALGASLELDACEVDEVRSSQFWRSRGHDDAQAEFGLQDGSMQSIAIGSRSARTALESAARGGHREMLELLLDPAYRIPITSIEYYRAIVAAAEIGRPDLMDILFSTIGKSLGVSTALDSYIICAAVRGGHLLLVESLIEAGVDINGVDHVDGWDNGRPSGTVSQAAAKGNIPMLRFLLERGALAKYDENYGEEPQPLSLAAEHGQMEAIHVLLDFGVDPRRAMCKCMQSRRPSLVKGLMERYPGMIQKEDWWFGRSALVHAIDGSTKLDYIDFLLAAGVPLNAGYDNPSCIPMNLAKDTPSVLLSTIDYLIARGAEPTEGEMRPRETSLDRYGVLISEESRQWTQLC</sequence>
<evidence type="ECO:0000313" key="4">
    <source>
        <dbReference type="RefSeq" id="XP_033457454.1"/>
    </source>
</evidence>
<evidence type="ECO:0000313" key="3">
    <source>
        <dbReference type="Proteomes" id="UP000504637"/>
    </source>
</evidence>